<dbReference type="GO" id="GO:0050660">
    <property type="term" value="F:flavin adenine dinucleotide binding"/>
    <property type="evidence" value="ECO:0007669"/>
    <property type="project" value="InterPro"/>
</dbReference>
<gene>
    <name evidence="2" type="ORF">SAVMC3_16630</name>
</gene>
<dbReference type="EMBL" id="AP019621">
    <property type="protein sequence ID" value="BBJ49034.1"/>
    <property type="molecule type" value="Genomic_DNA"/>
</dbReference>
<proteinExistence type="predicted"/>
<name>A0A499V427_STRAX</name>
<protein>
    <recommendedName>
        <fullName evidence="3">Acyl-CoA dehydrogenase/oxidase N-terminal domain-containing protein</fullName>
    </recommendedName>
</protein>
<sequence length="74" mass="8349">MSLFEMSDRAKKYQAELLEFMDSHVYPAEAVYHEQMSASGDPHFHPRSSRSSRRRRGDADCGTSSTRTRNGAPG</sequence>
<feature type="compositionally biased region" description="Basic residues" evidence="1">
    <location>
        <begin position="45"/>
        <end position="56"/>
    </location>
</feature>
<feature type="compositionally biased region" description="Polar residues" evidence="1">
    <location>
        <begin position="62"/>
        <end position="74"/>
    </location>
</feature>
<evidence type="ECO:0000256" key="1">
    <source>
        <dbReference type="SAM" id="MobiDB-lite"/>
    </source>
</evidence>
<evidence type="ECO:0000313" key="2">
    <source>
        <dbReference type="EMBL" id="BBJ49034.1"/>
    </source>
</evidence>
<dbReference type="InterPro" id="IPR037069">
    <property type="entry name" value="AcylCoA_DH/ox_N_sf"/>
</dbReference>
<evidence type="ECO:0008006" key="3">
    <source>
        <dbReference type="Google" id="ProtNLM"/>
    </source>
</evidence>
<dbReference type="GO" id="GO:0016627">
    <property type="term" value="F:oxidoreductase activity, acting on the CH-CH group of donors"/>
    <property type="evidence" value="ECO:0007669"/>
    <property type="project" value="InterPro"/>
</dbReference>
<reference evidence="2" key="1">
    <citation type="submission" date="2019-04" db="EMBL/GenBank/DDBJ databases">
        <title>Draft genome sequences of Streptomyces avermitilis MC3.</title>
        <authorList>
            <person name="Komaki H."/>
            <person name="Tamura T."/>
            <person name="Hosoyama A."/>
        </authorList>
    </citation>
    <scope>NUCLEOTIDE SEQUENCE</scope>
    <source>
        <strain evidence="2">MC3</strain>
    </source>
</reference>
<dbReference type="Gene3D" id="1.10.540.10">
    <property type="entry name" value="Acyl-CoA dehydrogenase/oxidase, N-terminal domain"/>
    <property type="match status" value="1"/>
</dbReference>
<dbReference type="AlphaFoldDB" id="A0A499V427"/>
<feature type="region of interest" description="Disordered" evidence="1">
    <location>
        <begin position="35"/>
        <end position="74"/>
    </location>
</feature>
<organism evidence="2">
    <name type="scientific">Streptomyces avermitilis</name>
    <dbReference type="NCBI Taxonomy" id="33903"/>
    <lineage>
        <taxon>Bacteria</taxon>
        <taxon>Bacillati</taxon>
        <taxon>Actinomycetota</taxon>
        <taxon>Actinomycetes</taxon>
        <taxon>Kitasatosporales</taxon>
        <taxon>Streptomycetaceae</taxon>
        <taxon>Streptomyces</taxon>
    </lineage>
</organism>
<accession>A0A499V427</accession>